<keyword evidence="1" id="KW-0812">Transmembrane</keyword>
<dbReference type="Proteomes" id="UP001333710">
    <property type="component" value="Chromosome"/>
</dbReference>
<evidence type="ECO:0000256" key="1">
    <source>
        <dbReference type="SAM" id="Phobius"/>
    </source>
</evidence>
<keyword evidence="1" id="KW-1133">Transmembrane helix</keyword>
<dbReference type="EMBL" id="AP027272">
    <property type="protein sequence ID" value="BDX08487.1"/>
    <property type="molecule type" value="Genomic_DNA"/>
</dbReference>
<feature type="transmembrane region" description="Helical" evidence="1">
    <location>
        <begin position="67"/>
        <end position="86"/>
    </location>
</feature>
<name>A0AA48HTM5_9ALTE</name>
<evidence type="ECO:0008006" key="4">
    <source>
        <dbReference type="Google" id="ProtNLM"/>
    </source>
</evidence>
<dbReference type="KEGG" id="pmaw:MACH26_40080"/>
<reference evidence="2" key="1">
    <citation type="submission" date="2023-01" db="EMBL/GenBank/DDBJ databases">
        <title>Complete genome sequence of Planctobacterium marinum strain Dej080120_11.</title>
        <authorList>
            <person name="Ueki S."/>
            <person name="Maruyama F."/>
        </authorList>
    </citation>
    <scope>NUCLEOTIDE SEQUENCE</scope>
    <source>
        <strain evidence="2">Dej080120_11</strain>
    </source>
</reference>
<dbReference type="AlphaFoldDB" id="A0AA48HTM5"/>
<feature type="transmembrane region" description="Helical" evidence="1">
    <location>
        <begin position="35"/>
        <end position="58"/>
    </location>
</feature>
<accession>A0AA48HTM5</accession>
<sequence length="125" mass="13795">MKTKLILASVLSVTAAIIADGWIGQLRLSTHETVLLSIFIGSLPNFIAVFLISIPFLFSQYDYLKSLLGLTLGVCFYEIMQVHLAWGTFDLFDILFSVSGGAAGWLLYRLLTLFKVHPVKLLGDG</sequence>
<dbReference type="RefSeq" id="WP_338294555.1">
    <property type="nucleotide sequence ID" value="NZ_AP027272.1"/>
</dbReference>
<evidence type="ECO:0000313" key="2">
    <source>
        <dbReference type="EMBL" id="BDX08487.1"/>
    </source>
</evidence>
<evidence type="ECO:0000313" key="3">
    <source>
        <dbReference type="Proteomes" id="UP001333710"/>
    </source>
</evidence>
<protein>
    <recommendedName>
        <fullName evidence="4">VanZ-like domain-containing protein</fullName>
    </recommendedName>
</protein>
<keyword evidence="1" id="KW-0472">Membrane</keyword>
<proteinExistence type="predicted"/>
<feature type="transmembrane region" description="Helical" evidence="1">
    <location>
        <begin position="92"/>
        <end position="111"/>
    </location>
</feature>
<organism evidence="2 3">
    <name type="scientific">Planctobacterium marinum</name>
    <dbReference type="NCBI Taxonomy" id="1631968"/>
    <lineage>
        <taxon>Bacteria</taxon>
        <taxon>Pseudomonadati</taxon>
        <taxon>Pseudomonadota</taxon>
        <taxon>Gammaproteobacteria</taxon>
        <taxon>Alteromonadales</taxon>
        <taxon>Alteromonadaceae</taxon>
        <taxon>Planctobacterium</taxon>
    </lineage>
</organism>
<keyword evidence="3" id="KW-1185">Reference proteome</keyword>
<gene>
    <name evidence="2" type="ORF">MACH26_40080</name>
</gene>